<dbReference type="Proteomes" id="UP001396334">
    <property type="component" value="Unassembled WGS sequence"/>
</dbReference>
<feature type="region of interest" description="Disordered" evidence="1">
    <location>
        <begin position="1"/>
        <end position="37"/>
    </location>
</feature>
<reference evidence="2 3" key="1">
    <citation type="journal article" date="2024" name="G3 (Bethesda)">
        <title>Genome assembly of Hibiscus sabdariffa L. provides insights into metabolisms of medicinal natural products.</title>
        <authorList>
            <person name="Kim T."/>
        </authorList>
    </citation>
    <scope>NUCLEOTIDE SEQUENCE [LARGE SCALE GENOMIC DNA]</scope>
    <source>
        <strain evidence="2">TK-2024</strain>
        <tissue evidence="2">Old leaves</tissue>
    </source>
</reference>
<evidence type="ECO:0000313" key="3">
    <source>
        <dbReference type="Proteomes" id="UP001396334"/>
    </source>
</evidence>
<keyword evidence="3" id="KW-1185">Reference proteome</keyword>
<sequence length="122" mass="13923">MIPLTTKSKHTTDPFPFSPLGMAKGQAPDNTNKNNKEMPFSTISVKEMKKLLVSKFHEGERSYMRTGVPRIVAKDDLPAAWLKWSKVRKARSWLAHRQSPWLMIRALVNHAGLSLLRSARKK</sequence>
<evidence type="ECO:0000313" key="2">
    <source>
        <dbReference type="EMBL" id="KAK9008063.1"/>
    </source>
</evidence>
<comment type="caution">
    <text evidence="2">The sequence shown here is derived from an EMBL/GenBank/DDBJ whole genome shotgun (WGS) entry which is preliminary data.</text>
</comment>
<accession>A0ABR2R5K3</accession>
<dbReference type="EMBL" id="JBBPBN010000026">
    <property type="protein sequence ID" value="KAK9008063.1"/>
    <property type="molecule type" value="Genomic_DNA"/>
</dbReference>
<proteinExistence type="predicted"/>
<gene>
    <name evidence="2" type="ORF">V6N11_074967</name>
</gene>
<evidence type="ECO:0000256" key="1">
    <source>
        <dbReference type="SAM" id="MobiDB-lite"/>
    </source>
</evidence>
<organism evidence="2 3">
    <name type="scientific">Hibiscus sabdariffa</name>
    <name type="common">roselle</name>
    <dbReference type="NCBI Taxonomy" id="183260"/>
    <lineage>
        <taxon>Eukaryota</taxon>
        <taxon>Viridiplantae</taxon>
        <taxon>Streptophyta</taxon>
        <taxon>Embryophyta</taxon>
        <taxon>Tracheophyta</taxon>
        <taxon>Spermatophyta</taxon>
        <taxon>Magnoliopsida</taxon>
        <taxon>eudicotyledons</taxon>
        <taxon>Gunneridae</taxon>
        <taxon>Pentapetalae</taxon>
        <taxon>rosids</taxon>
        <taxon>malvids</taxon>
        <taxon>Malvales</taxon>
        <taxon>Malvaceae</taxon>
        <taxon>Malvoideae</taxon>
        <taxon>Hibiscus</taxon>
    </lineage>
</organism>
<name>A0ABR2R5K3_9ROSI</name>
<protein>
    <submittedName>
        <fullName evidence="2">Uncharacterized protein</fullName>
    </submittedName>
</protein>